<protein>
    <recommendedName>
        <fullName evidence="6">Nucleosome assembly protein</fullName>
    </recommendedName>
</protein>
<comment type="similarity">
    <text evidence="1 2">Belongs to the nucleosome assembly protein (NAP) family.</text>
</comment>
<feature type="compositionally biased region" description="Basic and acidic residues" evidence="3">
    <location>
        <begin position="209"/>
        <end position="219"/>
    </location>
</feature>
<gene>
    <name evidence="4" type="ORF">QQS21_004093</name>
</gene>
<name>A0AAJ0G029_9HYPO</name>
<dbReference type="Gene3D" id="3.30.1120.90">
    <property type="entry name" value="Nucleosome assembly protein"/>
    <property type="match status" value="1"/>
</dbReference>
<dbReference type="SUPFAM" id="SSF143113">
    <property type="entry name" value="NAP-like"/>
    <property type="match status" value="1"/>
</dbReference>
<dbReference type="GO" id="GO:0005634">
    <property type="term" value="C:nucleus"/>
    <property type="evidence" value="ECO:0007669"/>
    <property type="project" value="InterPro"/>
</dbReference>
<feature type="compositionally biased region" description="Acidic residues" evidence="3">
    <location>
        <begin position="227"/>
        <end position="247"/>
    </location>
</feature>
<dbReference type="InterPro" id="IPR002164">
    <property type="entry name" value="NAP_family"/>
</dbReference>
<evidence type="ECO:0000313" key="4">
    <source>
        <dbReference type="EMBL" id="KAK2603717.1"/>
    </source>
</evidence>
<reference evidence="4" key="1">
    <citation type="submission" date="2023-06" db="EMBL/GenBank/DDBJ databases">
        <title>Conoideocrella luteorostrata (Hypocreales: Clavicipitaceae), a potential biocontrol fungus for elongate hemlock scale in United States Christmas tree production areas.</title>
        <authorList>
            <person name="Barrett H."/>
            <person name="Lovett B."/>
            <person name="Macias A.M."/>
            <person name="Stajich J.E."/>
            <person name="Kasson M.T."/>
        </authorList>
    </citation>
    <scope>NUCLEOTIDE SEQUENCE</scope>
    <source>
        <strain evidence="4">ARSEF 14590</strain>
    </source>
</reference>
<dbReference type="AlphaFoldDB" id="A0AAJ0G029"/>
<feature type="region of interest" description="Disordered" evidence="3">
    <location>
        <begin position="280"/>
        <end position="313"/>
    </location>
</feature>
<accession>A0AAJ0G029</accession>
<evidence type="ECO:0008006" key="6">
    <source>
        <dbReference type="Google" id="ProtNLM"/>
    </source>
</evidence>
<evidence type="ECO:0000313" key="5">
    <source>
        <dbReference type="Proteomes" id="UP001251528"/>
    </source>
</evidence>
<comment type="caution">
    <text evidence="4">The sequence shown here is derived from an EMBL/GenBank/DDBJ whole genome shotgun (WGS) entry which is preliminary data.</text>
</comment>
<dbReference type="InterPro" id="IPR037231">
    <property type="entry name" value="NAP-like_sf"/>
</dbReference>
<dbReference type="Pfam" id="PF00956">
    <property type="entry name" value="NAP"/>
    <property type="match status" value="1"/>
</dbReference>
<proteinExistence type="inferred from homology"/>
<dbReference type="Proteomes" id="UP001251528">
    <property type="component" value="Unassembled WGS sequence"/>
</dbReference>
<feature type="region of interest" description="Disordered" evidence="3">
    <location>
        <begin position="209"/>
        <end position="247"/>
    </location>
</feature>
<evidence type="ECO:0000256" key="2">
    <source>
        <dbReference type="RuleBase" id="RU003876"/>
    </source>
</evidence>
<evidence type="ECO:0000256" key="3">
    <source>
        <dbReference type="SAM" id="MobiDB-lite"/>
    </source>
</evidence>
<organism evidence="4 5">
    <name type="scientific">Conoideocrella luteorostrata</name>
    <dbReference type="NCBI Taxonomy" id="1105319"/>
    <lineage>
        <taxon>Eukaryota</taxon>
        <taxon>Fungi</taxon>
        <taxon>Dikarya</taxon>
        <taxon>Ascomycota</taxon>
        <taxon>Pezizomycotina</taxon>
        <taxon>Sordariomycetes</taxon>
        <taxon>Hypocreomycetidae</taxon>
        <taxon>Hypocreales</taxon>
        <taxon>Clavicipitaceae</taxon>
        <taxon>Conoideocrella</taxon>
    </lineage>
</organism>
<dbReference type="GO" id="GO:0006334">
    <property type="term" value="P:nucleosome assembly"/>
    <property type="evidence" value="ECO:0007669"/>
    <property type="project" value="InterPro"/>
</dbReference>
<sequence>MSAEAVDNPVYYEQLEDMEDDFEQVDLEILRIQDKMTRDLYAKRQKIISQIPNFWPLVFEHAPPEIDEYIQPTDAAVIVSALKNISVERFELPNGHPRSISIKFEFSENEYFENTTLEKKFWWRHAKDGWEGLVSEPVEINWKADKDLTNGLLGLAKKIYEDDKAGKGDENTEAKKELIKKLDDTSLETVSFFNFFGFRGRYISEEESREAAKVAEEKRKARKEGKEVDEEKMEEDDEDEDDGEYEFEIFPNGDDVALALAEDLYPEAIRYFQDGQELAALSEMDFEDDEDEEMGDDEMGDDDDENPSKKRKA</sequence>
<dbReference type="PANTHER" id="PTHR11875">
    <property type="entry name" value="TESTIS-SPECIFIC Y-ENCODED PROTEIN"/>
    <property type="match status" value="1"/>
</dbReference>
<dbReference type="EMBL" id="JASWJB010000058">
    <property type="protein sequence ID" value="KAK2603717.1"/>
    <property type="molecule type" value="Genomic_DNA"/>
</dbReference>
<keyword evidence="5" id="KW-1185">Reference proteome</keyword>
<feature type="compositionally biased region" description="Acidic residues" evidence="3">
    <location>
        <begin position="284"/>
        <end position="305"/>
    </location>
</feature>
<evidence type="ECO:0000256" key="1">
    <source>
        <dbReference type="ARBA" id="ARBA00009947"/>
    </source>
</evidence>